<reference evidence="1 2" key="1">
    <citation type="journal article" date="2011" name="PLoS ONE">
        <title>The entomopathogenic bacterial endosymbionts xenorhabdus and photorhabdus: convergent lifestyles from divergent genomes.</title>
        <authorList>
            <person name="Chaston J.M."/>
            <person name="Suen G."/>
            <person name="Tucker S.L."/>
            <person name="Andersen A.W."/>
            <person name="Bhasin A."/>
            <person name="Bode E."/>
            <person name="Bode H.B."/>
            <person name="Brachmann A.O."/>
            <person name="Cowles C.E."/>
            <person name="Cowles K.N."/>
            <person name="Darby C."/>
            <person name="de Leon L."/>
            <person name="Drace K."/>
            <person name="Du Z."/>
            <person name="Givaudan A."/>
            <person name="Herbert Tran E.E."/>
            <person name="Jewell K.A."/>
            <person name="Knack J.J."/>
            <person name="Krasomil-Osterfeld K.C."/>
            <person name="Kukor R."/>
            <person name="Lanois A."/>
            <person name="Latreille P."/>
            <person name="Leimgruber N.K."/>
            <person name="Lipke C.M."/>
            <person name="Liu R."/>
            <person name="Lu X."/>
            <person name="Martens E.C."/>
            <person name="Marri P.R."/>
            <person name="Medigue C."/>
            <person name="Menard M.L."/>
            <person name="Miller N.M."/>
            <person name="Morales-Soto N."/>
            <person name="Norton S."/>
            <person name="Ogier J.C."/>
            <person name="Orchard S.S."/>
            <person name="Park D."/>
            <person name="Park Y."/>
            <person name="Qurollo B.A."/>
            <person name="Sugar D.R."/>
            <person name="Richards G.R."/>
            <person name="Rouy Z."/>
            <person name="Slominski B."/>
            <person name="Slominski K."/>
            <person name="Snyder H."/>
            <person name="Tjaden B.C."/>
            <person name="van der Hoeven R."/>
            <person name="Welch R.D."/>
            <person name="Wheeler C."/>
            <person name="Xiang B."/>
            <person name="Barbazuk B."/>
            <person name="Gaudriault S."/>
            <person name="Goodner B."/>
            <person name="Slater S.C."/>
            <person name="Forst S."/>
            <person name="Goldman B.S."/>
            <person name="Goodrich-Blair H."/>
        </authorList>
    </citation>
    <scope>NUCLEOTIDE SEQUENCE [LARGE SCALE GENOMIC DNA]</scope>
    <source>
        <strain evidence="2">ATCC 19061 / DSM 3370 / CCUG 14189 / LMG 1036 / NCIMB 9965 / AN6</strain>
    </source>
</reference>
<dbReference type="KEGG" id="xne:XNC1_2454"/>
<sequence length="78" mass="8467">MKIFSSDRDGLSVRVTPKERLYPNLAIAGTTKGIGLILALIRECDYRGCGFNESGDCSGSHPLTNGIRSNPLLVQCRL</sequence>
<keyword evidence="2" id="KW-1185">Reference proteome</keyword>
<evidence type="ECO:0000313" key="1">
    <source>
        <dbReference type="EMBL" id="CBJ90513.1"/>
    </source>
</evidence>
<gene>
    <name evidence="1" type="ordered locus">XNC1_2454</name>
</gene>
<organism evidence="1 2">
    <name type="scientific">Xenorhabdus nematophila (strain ATCC 19061 / DSM 3370 / CCUG 14189 / LMG 1036 / NCIMB 9965 / AN6)</name>
    <dbReference type="NCBI Taxonomy" id="406817"/>
    <lineage>
        <taxon>Bacteria</taxon>
        <taxon>Pseudomonadati</taxon>
        <taxon>Pseudomonadota</taxon>
        <taxon>Gammaproteobacteria</taxon>
        <taxon>Enterobacterales</taxon>
        <taxon>Morganellaceae</taxon>
        <taxon>Xenorhabdus</taxon>
    </lineage>
</organism>
<proteinExistence type="predicted"/>
<dbReference type="Proteomes" id="UP000008075">
    <property type="component" value="Chromosome"/>
</dbReference>
<accession>D3VGS7</accession>
<dbReference type="EMBL" id="FN667742">
    <property type="protein sequence ID" value="CBJ90513.1"/>
    <property type="molecule type" value="Genomic_DNA"/>
</dbReference>
<name>D3VGS7_XENNA</name>
<protein>
    <submittedName>
        <fullName evidence="1">Uncharacterized protein</fullName>
    </submittedName>
</protein>
<dbReference type="AlphaFoldDB" id="D3VGS7"/>
<dbReference type="HOGENOM" id="CLU_2621234_0_0_6"/>
<evidence type="ECO:0000313" key="2">
    <source>
        <dbReference type="Proteomes" id="UP000008075"/>
    </source>
</evidence>